<keyword evidence="2" id="KW-1185">Reference proteome</keyword>
<reference evidence="2" key="1">
    <citation type="submission" date="2017-02" db="EMBL/GenBank/DDBJ databases">
        <authorList>
            <person name="Varghese N."/>
            <person name="Submissions S."/>
        </authorList>
    </citation>
    <scope>NUCLEOTIDE SEQUENCE [LARGE SCALE GENOMIC DNA]</scope>
    <source>
        <strain evidence="2">DSM 22224</strain>
    </source>
</reference>
<accession>A0A1T4MI42</accession>
<evidence type="ECO:0000313" key="2">
    <source>
        <dbReference type="Proteomes" id="UP000190367"/>
    </source>
</evidence>
<name>A0A1T4MI42_9BACT</name>
<protein>
    <submittedName>
        <fullName evidence="1">Uncharacterized protein</fullName>
    </submittedName>
</protein>
<gene>
    <name evidence="1" type="ORF">SAMN04488128_1011118</name>
</gene>
<proteinExistence type="predicted"/>
<dbReference type="EMBL" id="FUWZ01000001">
    <property type="protein sequence ID" value="SJZ66531.1"/>
    <property type="molecule type" value="Genomic_DNA"/>
</dbReference>
<dbReference type="AlphaFoldDB" id="A0A1T4MI42"/>
<sequence length="144" mass="16620">MITTSSTMHTTNVYDNIERELCYLIRQYEARGFHHHFFLEGGSLVCGEYNFPLLHPEIVVYENRYYPERDGAPHGYYLFALTVTDACCLFKGIFLLPQGVLTQQQISGKLEQQLGLSRLCPQLFKTSEDHRDKFFPADTLPPIP</sequence>
<evidence type="ECO:0000313" key="1">
    <source>
        <dbReference type="EMBL" id="SJZ66531.1"/>
    </source>
</evidence>
<dbReference type="Proteomes" id="UP000190367">
    <property type="component" value="Unassembled WGS sequence"/>
</dbReference>
<organism evidence="1 2">
    <name type="scientific">Chitinophaga eiseniae</name>
    <dbReference type="NCBI Taxonomy" id="634771"/>
    <lineage>
        <taxon>Bacteria</taxon>
        <taxon>Pseudomonadati</taxon>
        <taxon>Bacteroidota</taxon>
        <taxon>Chitinophagia</taxon>
        <taxon>Chitinophagales</taxon>
        <taxon>Chitinophagaceae</taxon>
        <taxon>Chitinophaga</taxon>
    </lineage>
</organism>
<dbReference type="STRING" id="634771.SAMN04488128_1011118"/>